<keyword evidence="2" id="KW-1185">Reference proteome</keyword>
<dbReference type="EMBL" id="JAPMOS010000021">
    <property type="protein sequence ID" value="KAJ4459254.1"/>
    <property type="molecule type" value="Genomic_DNA"/>
</dbReference>
<evidence type="ECO:0000313" key="2">
    <source>
        <dbReference type="Proteomes" id="UP001141327"/>
    </source>
</evidence>
<protein>
    <submittedName>
        <fullName evidence="1">Uncharacterized protein</fullName>
    </submittedName>
</protein>
<gene>
    <name evidence="1" type="ORF">PAPYR_4789</name>
</gene>
<accession>A0ABQ8UJ63</accession>
<organism evidence="1 2">
    <name type="scientific">Paratrimastix pyriformis</name>
    <dbReference type="NCBI Taxonomy" id="342808"/>
    <lineage>
        <taxon>Eukaryota</taxon>
        <taxon>Metamonada</taxon>
        <taxon>Preaxostyla</taxon>
        <taxon>Paratrimastigidae</taxon>
        <taxon>Paratrimastix</taxon>
    </lineage>
</organism>
<sequence length="78" mass="8490">MLSFSNSTRRSRIARACGGLERDLEGLPGLPASPTMASPTMASALKGTSLLLIQRHWLHPGESSVWQQLDEALGRFIL</sequence>
<evidence type="ECO:0000313" key="1">
    <source>
        <dbReference type="EMBL" id="KAJ4459254.1"/>
    </source>
</evidence>
<reference evidence="1" key="1">
    <citation type="journal article" date="2022" name="bioRxiv">
        <title>Genomics of Preaxostyla Flagellates Illuminates Evolutionary Transitions and the Path Towards Mitochondrial Loss.</title>
        <authorList>
            <person name="Novak L.V.F."/>
            <person name="Treitli S.C."/>
            <person name="Pyrih J."/>
            <person name="Halakuc P."/>
            <person name="Pipaliya S.V."/>
            <person name="Vacek V."/>
            <person name="Brzon O."/>
            <person name="Soukal P."/>
            <person name="Eme L."/>
            <person name="Dacks J.B."/>
            <person name="Karnkowska A."/>
            <person name="Elias M."/>
            <person name="Hampl V."/>
        </authorList>
    </citation>
    <scope>NUCLEOTIDE SEQUENCE</scope>
    <source>
        <strain evidence="1">RCP-MX</strain>
    </source>
</reference>
<proteinExistence type="predicted"/>
<dbReference type="Proteomes" id="UP001141327">
    <property type="component" value="Unassembled WGS sequence"/>
</dbReference>
<comment type="caution">
    <text evidence="1">The sequence shown here is derived from an EMBL/GenBank/DDBJ whole genome shotgun (WGS) entry which is preliminary data.</text>
</comment>
<name>A0ABQ8UJ63_9EUKA</name>